<gene>
    <name evidence="2" type="ORF">EVOR1521_LOCUS11658</name>
</gene>
<protein>
    <submittedName>
        <fullName evidence="2">Uncharacterized protein</fullName>
    </submittedName>
</protein>
<sequence>MRRKRVLPLAVALGLASRSWLAPKEPERPLGRRAAWAAWAGLSAVEPAAASGDIEEPLTYCGGGFCAQFRLGGLQFRGVVDTGSPFLLVSTCEDGASGGRQSCASYCKAWGCSTQKRGQPSGLEDTDEVFAAGTARVSWKRDSLELGGRNFGPVTYGAMLEVESYGGNGGGAFLGLVREKAARIRPTLVGQTPLRTVAVDLRTPGQERLQLSGEPPGTASASAAVPMVDLRRNGAPLRYYAVQAKGLRVAGEPLDVGPLVAVLDTGTTGLGMPSGLFARYDKLRRQKASELGLRRAQAVDILLQKEDGSELSLSLLPGRQSGYGQDRFDIVTPLPEPSGMTADASALWTGEGHIGAKPMQLSNRGLVAEAPGNGVGWAQADRPLSQGDRFLVRLLPSKGRGQSAACSGWLGLAPRGACLQGEEDTSAYGGWASEGKLRAGDLIECRLADDGSGTVFWRVNGGQAITSKEPLATARMVYPTVELAEGCDVELLSTPIPSPLEREQSMSWAAPPSEEAKDRPTLVFLGLGFLLGRKMSIDTVANRVIFT</sequence>
<name>A0AA36IDV1_9DINO</name>
<dbReference type="SUPFAM" id="SSF50630">
    <property type="entry name" value="Acid proteases"/>
    <property type="match status" value="1"/>
</dbReference>
<evidence type="ECO:0000313" key="3">
    <source>
        <dbReference type="Proteomes" id="UP001178507"/>
    </source>
</evidence>
<dbReference type="AlphaFoldDB" id="A0AA36IDV1"/>
<keyword evidence="3" id="KW-1185">Reference proteome</keyword>
<organism evidence="2 3">
    <name type="scientific">Effrenium voratum</name>
    <dbReference type="NCBI Taxonomy" id="2562239"/>
    <lineage>
        <taxon>Eukaryota</taxon>
        <taxon>Sar</taxon>
        <taxon>Alveolata</taxon>
        <taxon>Dinophyceae</taxon>
        <taxon>Suessiales</taxon>
        <taxon>Symbiodiniaceae</taxon>
        <taxon>Effrenium</taxon>
    </lineage>
</organism>
<proteinExistence type="predicted"/>
<dbReference type="InterPro" id="IPR021109">
    <property type="entry name" value="Peptidase_aspartic_dom_sf"/>
</dbReference>
<feature type="chain" id="PRO_5041323104" evidence="1">
    <location>
        <begin position="22"/>
        <end position="547"/>
    </location>
</feature>
<dbReference type="Gene3D" id="2.40.70.10">
    <property type="entry name" value="Acid Proteases"/>
    <property type="match status" value="1"/>
</dbReference>
<dbReference type="EMBL" id="CAUJNA010001169">
    <property type="protein sequence ID" value="CAJ1384926.1"/>
    <property type="molecule type" value="Genomic_DNA"/>
</dbReference>
<dbReference type="Proteomes" id="UP001178507">
    <property type="component" value="Unassembled WGS sequence"/>
</dbReference>
<evidence type="ECO:0000256" key="1">
    <source>
        <dbReference type="SAM" id="SignalP"/>
    </source>
</evidence>
<keyword evidence="1" id="KW-0732">Signal</keyword>
<accession>A0AA36IDV1</accession>
<comment type="caution">
    <text evidence="2">The sequence shown here is derived from an EMBL/GenBank/DDBJ whole genome shotgun (WGS) entry which is preliminary data.</text>
</comment>
<feature type="signal peptide" evidence="1">
    <location>
        <begin position="1"/>
        <end position="21"/>
    </location>
</feature>
<evidence type="ECO:0000313" key="2">
    <source>
        <dbReference type="EMBL" id="CAJ1384926.1"/>
    </source>
</evidence>
<reference evidence="2" key="1">
    <citation type="submission" date="2023-08" db="EMBL/GenBank/DDBJ databases">
        <authorList>
            <person name="Chen Y."/>
            <person name="Shah S."/>
            <person name="Dougan E. K."/>
            <person name="Thang M."/>
            <person name="Chan C."/>
        </authorList>
    </citation>
    <scope>NUCLEOTIDE SEQUENCE</scope>
</reference>